<dbReference type="InterPro" id="IPR012441">
    <property type="entry name" value="DUF1643"/>
</dbReference>
<protein>
    <submittedName>
        <fullName evidence="1">DUF1643 domain-containing protein</fullName>
    </submittedName>
</protein>
<sequence>MAFLHLPNITATAEFSACRKYRYCLNLVLTSRAMGKTVCVIMQNPSVADEKVADKSVQFLEKLVFEKGLPEFSGVNRCVVVNQFARVQTKGFEGNKTDIGHENNRHLKAAIRIADTILIAWGKRNPFEDRQSTILKLLKKTEGKKILKTRKHPSRGFYRDFILPFPI</sequence>
<comment type="caution">
    <text evidence="1">The sequence shown here is derived from an EMBL/GenBank/DDBJ whole genome shotgun (WGS) entry which is preliminary data.</text>
</comment>
<dbReference type="Proteomes" id="UP000468443">
    <property type="component" value="Unassembled WGS sequence"/>
</dbReference>
<gene>
    <name evidence="1" type="ORF">GWK09_03670</name>
</gene>
<dbReference type="EMBL" id="JAABOP010000001">
    <property type="protein sequence ID" value="NER09601.1"/>
    <property type="molecule type" value="Genomic_DNA"/>
</dbReference>
<keyword evidence="2" id="KW-1185">Reference proteome</keyword>
<dbReference type="Pfam" id="PF07799">
    <property type="entry name" value="DUF1643"/>
    <property type="match status" value="1"/>
</dbReference>
<organism evidence="1 2">
    <name type="scientific">Muriicola jejuensis</name>
    <dbReference type="NCBI Taxonomy" id="504488"/>
    <lineage>
        <taxon>Bacteria</taxon>
        <taxon>Pseudomonadati</taxon>
        <taxon>Bacteroidota</taxon>
        <taxon>Flavobacteriia</taxon>
        <taxon>Flavobacteriales</taxon>
        <taxon>Flavobacteriaceae</taxon>
        <taxon>Muriicola</taxon>
    </lineage>
</organism>
<accession>A0A6P0U8L1</accession>
<reference evidence="1 2" key="1">
    <citation type="submission" date="2020-01" db="EMBL/GenBank/DDBJ databases">
        <title>Muriicola jejuensis KCTC 22299.</title>
        <authorList>
            <person name="Wang G."/>
        </authorList>
    </citation>
    <scope>NUCLEOTIDE SEQUENCE [LARGE SCALE GENOMIC DNA]</scope>
    <source>
        <strain evidence="1 2">KCTC 22299</strain>
    </source>
</reference>
<proteinExistence type="predicted"/>
<evidence type="ECO:0000313" key="2">
    <source>
        <dbReference type="Proteomes" id="UP000468443"/>
    </source>
</evidence>
<evidence type="ECO:0000313" key="1">
    <source>
        <dbReference type="EMBL" id="NER09601.1"/>
    </source>
</evidence>
<dbReference type="RefSeq" id="WP_163691648.1">
    <property type="nucleotide sequence ID" value="NZ_FXTW01000001.1"/>
</dbReference>
<name>A0A6P0U8L1_9FLAO</name>
<dbReference type="AlphaFoldDB" id="A0A6P0U8L1"/>